<dbReference type="SUPFAM" id="SSF158235">
    <property type="entry name" value="SOCS box-like"/>
    <property type="match status" value="1"/>
</dbReference>
<evidence type="ECO:0000313" key="3">
    <source>
        <dbReference type="Proteomes" id="UP000499080"/>
    </source>
</evidence>
<dbReference type="GO" id="GO:0035556">
    <property type="term" value="P:intracellular signal transduction"/>
    <property type="evidence" value="ECO:0007669"/>
    <property type="project" value="InterPro"/>
</dbReference>
<dbReference type="PROSITE" id="PS50225">
    <property type="entry name" value="SOCS"/>
    <property type="match status" value="1"/>
</dbReference>
<comment type="caution">
    <text evidence="2">The sequence shown here is derived from an EMBL/GenBank/DDBJ whole genome shotgun (WGS) entry which is preliminary data.</text>
</comment>
<name>A0A4Y2WHU6_ARAVE</name>
<accession>A0A4Y2WHU6</accession>
<evidence type="ECO:0000313" key="2">
    <source>
        <dbReference type="EMBL" id="GBO37133.1"/>
    </source>
</evidence>
<dbReference type="SMART" id="SM00969">
    <property type="entry name" value="SOCS_box"/>
    <property type="match status" value="1"/>
</dbReference>
<feature type="domain" description="SOCS box" evidence="1">
    <location>
        <begin position="218"/>
        <end position="254"/>
    </location>
</feature>
<dbReference type="InterPro" id="IPR001496">
    <property type="entry name" value="SOCS_box"/>
</dbReference>
<sequence>LATWLRFEAAHQHSLKVYYQIQHWLGNKKRPEDWGWERTNSEPQSVKTLKSPAPDSILYARYPASVRSTGNCSCRMVRLFCSLLYSHCWGNCNNRGIQVINSVEDEDGEQILRDDLVEASLSLHVERHRYDLVSEKIKLLDAEFFSRERKFYIVLVVREFLKDPTDGQKIIGQWLNYTTEPILTAKELKAPCRRILTPSEREDLCKFYFEAIGRDLTPLKLLCRNKIVNLLSENGNLRNGISKLPLPPIMQSYLSLAADFVVSNPR</sequence>
<evidence type="ECO:0000259" key="1">
    <source>
        <dbReference type="PROSITE" id="PS50225"/>
    </source>
</evidence>
<dbReference type="AlphaFoldDB" id="A0A4Y2WHU6"/>
<keyword evidence="3" id="KW-1185">Reference proteome</keyword>
<organism evidence="2 3">
    <name type="scientific">Araneus ventricosus</name>
    <name type="common">Orbweaver spider</name>
    <name type="synonym">Epeira ventricosa</name>
    <dbReference type="NCBI Taxonomy" id="182803"/>
    <lineage>
        <taxon>Eukaryota</taxon>
        <taxon>Metazoa</taxon>
        <taxon>Ecdysozoa</taxon>
        <taxon>Arthropoda</taxon>
        <taxon>Chelicerata</taxon>
        <taxon>Arachnida</taxon>
        <taxon>Araneae</taxon>
        <taxon>Araneomorphae</taxon>
        <taxon>Entelegynae</taxon>
        <taxon>Araneoidea</taxon>
        <taxon>Araneidae</taxon>
        <taxon>Araneus</taxon>
    </lineage>
</organism>
<reference evidence="2 3" key="1">
    <citation type="journal article" date="2019" name="Sci. Rep.">
        <title>Orb-weaving spider Araneus ventricosus genome elucidates the spidroin gene catalogue.</title>
        <authorList>
            <person name="Kono N."/>
            <person name="Nakamura H."/>
            <person name="Ohtoshi R."/>
            <person name="Moran D.A.P."/>
            <person name="Shinohara A."/>
            <person name="Yoshida Y."/>
            <person name="Fujiwara M."/>
            <person name="Mori M."/>
            <person name="Tomita M."/>
            <person name="Arakawa K."/>
        </authorList>
    </citation>
    <scope>NUCLEOTIDE SEQUENCE [LARGE SCALE GENOMIC DNA]</scope>
</reference>
<proteinExistence type="predicted"/>
<dbReference type="OrthoDB" id="8195485at2759"/>
<protein>
    <recommendedName>
        <fullName evidence="1">SOCS box domain-containing protein</fullName>
    </recommendedName>
</protein>
<dbReference type="Proteomes" id="UP000499080">
    <property type="component" value="Unassembled WGS sequence"/>
</dbReference>
<feature type="non-terminal residue" evidence="2">
    <location>
        <position position="1"/>
    </location>
</feature>
<dbReference type="EMBL" id="BGPR01061477">
    <property type="protein sequence ID" value="GBO37133.1"/>
    <property type="molecule type" value="Genomic_DNA"/>
</dbReference>
<gene>
    <name evidence="2" type="ORF">AVEN_134977_1</name>
</gene>
<dbReference type="InterPro" id="IPR036036">
    <property type="entry name" value="SOCS_box-like_dom_sf"/>
</dbReference>
<dbReference type="Pfam" id="PF07525">
    <property type="entry name" value="SOCS_box"/>
    <property type="match status" value="1"/>
</dbReference>